<dbReference type="PROSITE" id="PS51257">
    <property type="entry name" value="PROKAR_LIPOPROTEIN"/>
    <property type="match status" value="1"/>
</dbReference>
<feature type="transmembrane region" description="Helical" evidence="1">
    <location>
        <begin position="18"/>
        <end position="40"/>
    </location>
</feature>
<accession>A0ABY4CQI7</accession>
<protein>
    <submittedName>
        <fullName evidence="2">TIGR04086 family membrane protein</fullName>
    </submittedName>
</protein>
<keyword evidence="1" id="KW-0812">Transmembrane</keyword>
<gene>
    <name evidence="2" type="ORF">LSG31_11530</name>
</gene>
<dbReference type="EMBL" id="CP089291">
    <property type="protein sequence ID" value="UOF92735.1"/>
    <property type="molecule type" value="Genomic_DNA"/>
</dbReference>
<keyword evidence="1" id="KW-0472">Membrane</keyword>
<feature type="transmembrane region" description="Helical" evidence="1">
    <location>
        <begin position="77"/>
        <end position="98"/>
    </location>
</feature>
<name>A0ABY4CQI7_9BACL</name>
<evidence type="ECO:0000256" key="1">
    <source>
        <dbReference type="SAM" id="Phobius"/>
    </source>
</evidence>
<feature type="transmembrane region" description="Helical" evidence="1">
    <location>
        <begin position="110"/>
        <end position="128"/>
    </location>
</feature>
<dbReference type="InterPro" id="IPR023804">
    <property type="entry name" value="DUF3792_TM"/>
</dbReference>
<evidence type="ECO:0000313" key="2">
    <source>
        <dbReference type="EMBL" id="UOF92735.1"/>
    </source>
</evidence>
<evidence type="ECO:0000313" key="3">
    <source>
        <dbReference type="Proteomes" id="UP000830167"/>
    </source>
</evidence>
<dbReference type="RefSeq" id="WP_347439405.1">
    <property type="nucleotide sequence ID" value="NZ_CP089291.1"/>
</dbReference>
<keyword evidence="1" id="KW-1133">Transmembrane helix</keyword>
<proteinExistence type="predicted"/>
<keyword evidence="3" id="KW-1185">Reference proteome</keyword>
<dbReference type="Proteomes" id="UP000830167">
    <property type="component" value="Chromosome"/>
</dbReference>
<dbReference type="NCBIfam" id="TIGR04086">
    <property type="entry name" value="TIGR04086_membr"/>
    <property type="match status" value="1"/>
</dbReference>
<sequence length="132" mass="13970">MEGKNIGSGSSNFRNPPLVAGIITACITTLILLVLASIILTWTAVSDGKLPFITYTINVIAVIAGAVSAARKSSEKGWYYGGLSGLVYMILVAIIGFVLYRGEYLNVHNLLQMAIMTGIGGFGGMIGIQTKR</sequence>
<dbReference type="Pfam" id="PF12670">
    <property type="entry name" value="DUF3792"/>
    <property type="match status" value="1"/>
</dbReference>
<feature type="transmembrane region" description="Helical" evidence="1">
    <location>
        <begin position="52"/>
        <end position="70"/>
    </location>
</feature>
<organism evidence="2 3">
    <name type="scientific">Fodinisporobacter ferrooxydans</name>
    <dbReference type="NCBI Taxonomy" id="2901836"/>
    <lineage>
        <taxon>Bacteria</taxon>
        <taxon>Bacillati</taxon>
        <taxon>Bacillota</taxon>
        <taxon>Bacilli</taxon>
        <taxon>Bacillales</taxon>
        <taxon>Alicyclobacillaceae</taxon>
        <taxon>Fodinisporobacter</taxon>
    </lineage>
</organism>
<reference evidence="2" key="1">
    <citation type="submission" date="2021-12" db="EMBL/GenBank/DDBJ databases">
        <title>Alicyclobacillaceae gen. nov., sp. nov., isolated from chalcocite enrichment system.</title>
        <authorList>
            <person name="Jiang Z."/>
        </authorList>
    </citation>
    <scope>NUCLEOTIDE SEQUENCE</scope>
    <source>
        <strain evidence="2">MYW30-H2</strain>
    </source>
</reference>